<evidence type="ECO:0000256" key="8">
    <source>
        <dbReference type="SAM" id="MobiDB-lite"/>
    </source>
</evidence>
<dbReference type="Pfam" id="PF13231">
    <property type="entry name" value="PMT_2"/>
    <property type="match status" value="1"/>
</dbReference>
<keyword evidence="5 9" id="KW-0812">Transmembrane</keyword>
<keyword evidence="6 9" id="KW-1133">Transmembrane helix</keyword>
<dbReference type="PANTHER" id="PTHR33908">
    <property type="entry name" value="MANNOSYLTRANSFERASE YKCB-RELATED"/>
    <property type="match status" value="1"/>
</dbReference>
<dbReference type="GO" id="GO:0005886">
    <property type="term" value="C:plasma membrane"/>
    <property type="evidence" value="ECO:0007669"/>
    <property type="project" value="UniProtKB-SubCell"/>
</dbReference>
<dbReference type="InterPro" id="IPR038731">
    <property type="entry name" value="RgtA/B/C-like"/>
</dbReference>
<name>A0A917WAF7_9ACTN</name>
<reference evidence="11" key="1">
    <citation type="journal article" date="2014" name="Int. J. Syst. Evol. Microbiol.">
        <title>Complete genome sequence of Corynebacterium casei LMG S-19264T (=DSM 44701T), isolated from a smear-ripened cheese.</title>
        <authorList>
            <consortium name="US DOE Joint Genome Institute (JGI-PGF)"/>
            <person name="Walter F."/>
            <person name="Albersmeier A."/>
            <person name="Kalinowski J."/>
            <person name="Ruckert C."/>
        </authorList>
    </citation>
    <scope>NUCLEOTIDE SEQUENCE</scope>
    <source>
        <strain evidence="11">CGMCC 4.7308</strain>
    </source>
</reference>
<feature type="transmembrane region" description="Helical" evidence="9">
    <location>
        <begin position="367"/>
        <end position="386"/>
    </location>
</feature>
<accession>A0A917WAF7</accession>
<feature type="transmembrane region" description="Helical" evidence="9">
    <location>
        <begin position="302"/>
        <end position="323"/>
    </location>
</feature>
<evidence type="ECO:0000256" key="7">
    <source>
        <dbReference type="ARBA" id="ARBA00023136"/>
    </source>
</evidence>
<dbReference type="GO" id="GO:0009103">
    <property type="term" value="P:lipopolysaccharide biosynthetic process"/>
    <property type="evidence" value="ECO:0007669"/>
    <property type="project" value="UniProtKB-ARBA"/>
</dbReference>
<dbReference type="AlphaFoldDB" id="A0A917WAF7"/>
<dbReference type="PANTHER" id="PTHR33908:SF3">
    <property type="entry name" value="UNDECAPRENYL PHOSPHATE-ALPHA-4-AMINO-4-DEOXY-L-ARABINOSE ARABINOSYL TRANSFERASE"/>
    <property type="match status" value="1"/>
</dbReference>
<evidence type="ECO:0000256" key="6">
    <source>
        <dbReference type="ARBA" id="ARBA00022989"/>
    </source>
</evidence>
<comment type="subcellular location">
    <subcellularLocation>
        <location evidence="1">Cell membrane</location>
        <topology evidence="1">Multi-pass membrane protein</topology>
    </subcellularLocation>
</comment>
<evidence type="ECO:0000256" key="3">
    <source>
        <dbReference type="ARBA" id="ARBA00022676"/>
    </source>
</evidence>
<dbReference type="RefSeq" id="WP_188939777.1">
    <property type="nucleotide sequence ID" value="NZ_BMNA01000001.1"/>
</dbReference>
<organism evidence="11 12">
    <name type="scientific">Nakamurella endophytica</name>
    <dbReference type="NCBI Taxonomy" id="1748367"/>
    <lineage>
        <taxon>Bacteria</taxon>
        <taxon>Bacillati</taxon>
        <taxon>Actinomycetota</taxon>
        <taxon>Actinomycetes</taxon>
        <taxon>Nakamurellales</taxon>
        <taxon>Nakamurellaceae</taxon>
        <taxon>Nakamurella</taxon>
    </lineage>
</organism>
<feature type="transmembrane region" description="Helical" evidence="9">
    <location>
        <begin position="343"/>
        <end position="361"/>
    </location>
</feature>
<dbReference type="EMBL" id="BMNA01000001">
    <property type="protein sequence ID" value="GGL87383.1"/>
    <property type="molecule type" value="Genomic_DNA"/>
</dbReference>
<evidence type="ECO:0000256" key="1">
    <source>
        <dbReference type="ARBA" id="ARBA00004651"/>
    </source>
</evidence>
<keyword evidence="12" id="KW-1185">Reference proteome</keyword>
<gene>
    <name evidence="11" type="ORF">GCM10011594_03700</name>
</gene>
<evidence type="ECO:0000256" key="9">
    <source>
        <dbReference type="SAM" id="Phobius"/>
    </source>
</evidence>
<evidence type="ECO:0000313" key="12">
    <source>
        <dbReference type="Proteomes" id="UP000655208"/>
    </source>
</evidence>
<feature type="transmembrane region" description="Helical" evidence="9">
    <location>
        <begin position="233"/>
        <end position="252"/>
    </location>
</feature>
<reference evidence="11" key="2">
    <citation type="submission" date="2020-09" db="EMBL/GenBank/DDBJ databases">
        <authorList>
            <person name="Sun Q."/>
            <person name="Zhou Y."/>
        </authorList>
    </citation>
    <scope>NUCLEOTIDE SEQUENCE</scope>
    <source>
        <strain evidence="11">CGMCC 4.7308</strain>
    </source>
</reference>
<dbReference type="Proteomes" id="UP000655208">
    <property type="component" value="Unassembled WGS sequence"/>
</dbReference>
<protein>
    <submittedName>
        <fullName evidence="11">Membrane protein</fullName>
    </submittedName>
</protein>
<feature type="transmembrane region" description="Helical" evidence="9">
    <location>
        <begin position="42"/>
        <end position="62"/>
    </location>
</feature>
<keyword evidence="2" id="KW-1003">Cell membrane</keyword>
<keyword evidence="4" id="KW-0808">Transferase</keyword>
<evidence type="ECO:0000259" key="10">
    <source>
        <dbReference type="Pfam" id="PF13231"/>
    </source>
</evidence>
<feature type="transmembrane region" description="Helical" evidence="9">
    <location>
        <begin position="164"/>
        <end position="182"/>
    </location>
</feature>
<dbReference type="InterPro" id="IPR050297">
    <property type="entry name" value="LipidA_mod_glycosyltrf_83"/>
</dbReference>
<proteinExistence type="predicted"/>
<feature type="transmembrane region" description="Helical" evidence="9">
    <location>
        <begin position="393"/>
        <end position="410"/>
    </location>
</feature>
<dbReference type="GO" id="GO:0010041">
    <property type="term" value="P:response to iron(III) ion"/>
    <property type="evidence" value="ECO:0007669"/>
    <property type="project" value="TreeGrafter"/>
</dbReference>
<evidence type="ECO:0000256" key="4">
    <source>
        <dbReference type="ARBA" id="ARBA00022679"/>
    </source>
</evidence>
<sequence length="550" mass="58738">MSQSGRPQGTAGRSAGSARPTGVRTAARGEGEPDLRARPARWYGWAVGAFGTLVALLWSWHPSLWTDESASISAAGRSVGDLWRMVHTVDVVHGCYYLFLHYWTEMFGRSAFAIRLPSAVLVGVAAGLTVVVAQRLADTRVAVSAGVVVALLPRITWAGMEARPYAATVALAAAATAVLLRATSRPSVTVWVGYSVLLAAGCYLNVYVALLGVAHLCSVVLDRRVTAQARRAWLASAVGAAVLSAPLLWVALGQTGQLGSAVRGPFDWLRNVVVNQWFLGDTPTTTTGRDVTVLRLGDVGSWWAPAAVVLAIAGWSTVAFGVVRAAVRHRSVWTWVRDRPFAWAVPWALVPTVVVVGYSVVGSPVYSPRYLTFAAPAVALLIATGLDAVARNYRWVVALVLLVATVPVYVSQRHLYAKNGSDWVSVAGVVHAGRQAGDCIYYTPRYPGAAGLIGQTTRGIAVAYPRDFAGLLDLTLLRTPAAAGNLTGVSRPLSDAATDIARCPRVWVVERNDYPQPFAAADETLLERSGLAGRLLWRGPLDSVLLFRRG</sequence>
<feature type="domain" description="Glycosyltransferase RgtA/B/C/D-like" evidence="10">
    <location>
        <begin position="98"/>
        <end position="249"/>
    </location>
</feature>
<feature type="region of interest" description="Disordered" evidence="8">
    <location>
        <begin position="1"/>
        <end position="32"/>
    </location>
</feature>
<evidence type="ECO:0000313" key="11">
    <source>
        <dbReference type="EMBL" id="GGL87383.1"/>
    </source>
</evidence>
<feature type="transmembrane region" description="Helical" evidence="9">
    <location>
        <begin position="112"/>
        <end position="133"/>
    </location>
</feature>
<feature type="transmembrane region" description="Helical" evidence="9">
    <location>
        <begin position="194"/>
        <end position="221"/>
    </location>
</feature>
<evidence type="ECO:0000256" key="2">
    <source>
        <dbReference type="ARBA" id="ARBA00022475"/>
    </source>
</evidence>
<dbReference type="GO" id="GO:0016763">
    <property type="term" value="F:pentosyltransferase activity"/>
    <property type="evidence" value="ECO:0007669"/>
    <property type="project" value="TreeGrafter"/>
</dbReference>
<comment type="caution">
    <text evidence="11">The sequence shown here is derived from an EMBL/GenBank/DDBJ whole genome shotgun (WGS) entry which is preliminary data.</text>
</comment>
<keyword evidence="3" id="KW-0328">Glycosyltransferase</keyword>
<keyword evidence="7 9" id="KW-0472">Membrane</keyword>
<evidence type="ECO:0000256" key="5">
    <source>
        <dbReference type="ARBA" id="ARBA00022692"/>
    </source>
</evidence>